<dbReference type="AlphaFoldDB" id="A0A6A4SUI8"/>
<feature type="region of interest" description="Disordered" evidence="1">
    <location>
        <begin position="184"/>
        <end position="231"/>
    </location>
</feature>
<dbReference type="Gene3D" id="3.40.50.2300">
    <property type="match status" value="1"/>
</dbReference>
<accession>A0A6A4SUI8</accession>
<reference evidence="2 3" key="1">
    <citation type="submission" date="2019-06" db="EMBL/GenBank/DDBJ databases">
        <title>Draft genomes of female and male turbot (Scophthalmus maximus).</title>
        <authorList>
            <person name="Xu H."/>
            <person name="Xu X.-W."/>
            <person name="Shao C."/>
            <person name="Chen S."/>
        </authorList>
    </citation>
    <scope>NUCLEOTIDE SEQUENCE [LARGE SCALE GENOMIC DNA]</scope>
    <source>
        <strain evidence="2">Ysfricsl-2016a</strain>
        <tissue evidence="2">Blood</tissue>
    </source>
</reference>
<proteinExistence type="predicted"/>
<name>A0A6A4SUI8_SCOMX</name>
<evidence type="ECO:0000313" key="2">
    <source>
        <dbReference type="EMBL" id="KAF0037127.1"/>
    </source>
</evidence>
<evidence type="ECO:0000313" key="3">
    <source>
        <dbReference type="Proteomes" id="UP000438429"/>
    </source>
</evidence>
<gene>
    <name evidence="2" type="ORF">F2P81_010001</name>
</gene>
<comment type="caution">
    <text evidence="2">The sequence shown here is derived from an EMBL/GenBank/DDBJ whole genome shotgun (WGS) entry which is preliminary data.</text>
</comment>
<sequence>MRLGRRMPGLYLSCHLGSDRRRMYDMDERKSIYRKKPPRGKHQTAAASVPHPFGRSGVRASSRLFLVTDTARCRSMTSLEHLREFLRLSSVILRSRRTRCFSTCVIPIMPDCSSTDRPVCDVHITAVKVNFCTLGCPNWSKDFMKPAASKAQALMEEDGGPQQIKFEHFCSGFVDAVRRNRNASERTGHGGCAHGRSRRGSTAQHSPAHGLRRRRRKTPATANPPQPRFVTPKGMMGVVGWMLLLLSQMLVPVASQKPPGLSVGVIMGQTRPVSDQELLPPRRPDDALDISVVALRINETDPKSVITQTTNIQPFKGMIGRFKCISLDQISSELRCAKKKKKKKATDNTKTDTQRGLDFGATLQFGKSAAQNSAVLPWLVSQPRNGNV</sequence>
<dbReference type="Proteomes" id="UP000438429">
    <property type="component" value="Unassembled WGS sequence"/>
</dbReference>
<dbReference type="EMBL" id="VEVO01000009">
    <property type="protein sequence ID" value="KAF0037127.1"/>
    <property type="molecule type" value="Genomic_DNA"/>
</dbReference>
<organism evidence="2 3">
    <name type="scientific">Scophthalmus maximus</name>
    <name type="common">Turbot</name>
    <name type="synonym">Psetta maxima</name>
    <dbReference type="NCBI Taxonomy" id="52904"/>
    <lineage>
        <taxon>Eukaryota</taxon>
        <taxon>Metazoa</taxon>
        <taxon>Chordata</taxon>
        <taxon>Craniata</taxon>
        <taxon>Vertebrata</taxon>
        <taxon>Euteleostomi</taxon>
        <taxon>Actinopterygii</taxon>
        <taxon>Neopterygii</taxon>
        <taxon>Teleostei</taxon>
        <taxon>Neoteleostei</taxon>
        <taxon>Acanthomorphata</taxon>
        <taxon>Carangaria</taxon>
        <taxon>Pleuronectiformes</taxon>
        <taxon>Pleuronectoidei</taxon>
        <taxon>Scophthalmidae</taxon>
        <taxon>Scophthalmus</taxon>
    </lineage>
</organism>
<evidence type="ECO:0000256" key="1">
    <source>
        <dbReference type="SAM" id="MobiDB-lite"/>
    </source>
</evidence>
<protein>
    <submittedName>
        <fullName evidence="2">Uncharacterized protein</fullName>
    </submittedName>
</protein>